<accession>Q9D8F5</accession>
<dbReference type="EMBL" id="AK008077">
    <property type="protein sequence ID" value="BAB25444.1"/>
    <property type="molecule type" value="mRNA"/>
</dbReference>
<gene>
    <name evidence="2" type="primary">Smim27</name>
    <name evidence="2" type="synonym">2010003O02Rik</name>
    <name evidence="2" type="synonym">Toporsos</name>
</gene>
<reference evidence="1" key="6">
    <citation type="journal article" date="2002" name="Nature">
        <title>Analysis of the mouse transcriptome based on functional annotation of 60,770 full-length cDNAs.</title>
        <authorList>
            <consortium name="The FANTOM Consortium and the RIKEN Genome Exploration Research Group Phase I and II Team"/>
        </authorList>
    </citation>
    <scope>NUCLEOTIDE SEQUENCE</scope>
    <source>
        <strain evidence="1">C57BL/6J</strain>
        <tissue evidence="1">Small intestine</tissue>
    </source>
</reference>
<dbReference type="MGI" id="MGI:1913684">
    <property type="gene designation" value="Smim27"/>
</dbReference>
<organism evidence="1">
    <name type="scientific">Mus musculus</name>
    <name type="common">Mouse</name>
    <dbReference type="NCBI Taxonomy" id="10090"/>
    <lineage>
        <taxon>Eukaryota</taxon>
        <taxon>Metazoa</taxon>
        <taxon>Chordata</taxon>
        <taxon>Craniata</taxon>
        <taxon>Vertebrata</taxon>
        <taxon>Euteleostomi</taxon>
        <taxon>Mammalia</taxon>
        <taxon>Eutheria</taxon>
        <taxon>Euarchontoglires</taxon>
        <taxon>Glires</taxon>
        <taxon>Rodentia</taxon>
        <taxon>Myomorpha</taxon>
        <taxon>Muroidea</taxon>
        <taxon>Muridae</taxon>
        <taxon>Murinae</taxon>
        <taxon>Mus</taxon>
        <taxon>Mus</taxon>
    </lineage>
</organism>
<evidence type="ECO:0000313" key="2">
    <source>
        <dbReference type="MGI" id="MGI:1913684"/>
    </source>
</evidence>
<evidence type="ECO:0000313" key="1">
    <source>
        <dbReference type="EMBL" id="BAB25444.1"/>
    </source>
</evidence>
<dbReference type="AGR" id="MGI:1913684"/>
<reference evidence="1" key="7">
    <citation type="journal article" date="2005" name="Science">
        <title>The Transcriptional Landscape of the Mammalian Genome.</title>
        <authorList>
            <consortium name="The FANTOM Consortium"/>
            <consortium name="Riken Genome Exploration Research Group and Genome Science Group (Genome Network Project Core Group)"/>
        </authorList>
    </citation>
    <scope>NUCLEOTIDE SEQUENCE</scope>
    <source>
        <strain evidence="1">C57BL/6J</strain>
        <tissue evidence="1">Small intestine</tissue>
    </source>
</reference>
<sequence>MPIFQNDRTTPPPPFFFFRDRVSLYSPGCPGTHFVDQADLELRNPPASASRVLGVKACAPTPGSILYQVIAFHSSAQTLHILMSNQYVNNTVTKMCFASCLSKWTEKSS</sequence>
<dbReference type="AlphaFoldDB" id="Q9D8F5"/>
<proteinExistence type="evidence at transcript level"/>
<name>Q9D8F5_MOUSE</name>
<reference evidence="1" key="3">
    <citation type="journal article" date="2000" name="Genome Res.">
        <title>RIKEN integrated sequence analysis (RISA) system--384-format sequencing pipeline with 384 multicapillary sequencer.</title>
        <authorList>
            <person name="Shibata K."/>
            <person name="Itoh M."/>
            <person name="Aizawa K."/>
            <person name="Nagaoka S."/>
            <person name="Sasaki N."/>
            <person name="Carninci P."/>
            <person name="Konno H."/>
            <person name="Akiyama J."/>
            <person name="Nishi K."/>
            <person name="Kitsunai T."/>
            <person name="Tashiro H."/>
            <person name="Itoh M."/>
            <person name="Sumi N."/>
            <person name="Ishii Y."/>
            <person name="Nakamura S."/>
            <person name="Hazama M."/>
            <person name="Nishine T."/>
            <person name="Harada A."/>
            <person name="Yamamoto R."/>
            <person name="Matsumoto H."/>
            <person name="Sakaguchi S."/>
            <person name="Ikegami T."/>
            <person name="Kashiwagi K."/>
            <person name="Fujiwake S."/>
            <person name="Inoue K."/>
            <person name="Togawa Y."/>
            <person name="Izawa M."/>
            <person name="Ohara E."/>
            <person name="Watahiki M."/>
            <person name="Yoneda Y."/>
            <person name="Ishikawa T."/>
            <person name="Ozawa K."/>
            <person name="Tanaka T."/>
            <person name="Matsuura S."/>
            <person name="Kawai J."/>
            <person name="Okazaki Y."/>
            <person name="Muramatsu M."/>
            <person name="Inoue Y."/>
            <person name="Kira A."/>
            <person name="Hayashizaki Y."/>
        </authorList>
    </citation>
    <scope>NUCLEOTIDE SEQUENCE</scope>
    <source>
        <strain evidence="1">C57BL/6J</strain>
        <tissue evidence="1">Small intestine</tissue>
    </source>
</reference>
<reference evidence="1" key="5">
    <citation type="journal article" date="2001" name="Nature">
        <title>Functional annotation of a full-length mouse cDNA collection.</title>
        <authorList>
            <consortium name="The RIKEN Genome Exploration Research Group Phase II Team and the FANTOM Consortium"/>
        </authorList>
    </citation>
    <scope>NUCLEOTIDE SEQUENCE</scope>
    <source>
        <strain evidence="1">C57BL/6J</strain>
        <tissue evidence="1">Small intestine</tissue>
    </source>
</reference>
<reference evidence="1" key="4">
    <citation type="submission" date="2000-07" db="EMBL/GenBank/DDBJ databases">
        <authorList>
            <person name="Adachi J."/>
            <person name="Aizawa K."/>
            <person name="Akahira S."/>
            <person name="Akimura T."/>
            <person name="Arai A."/>
            <person name="Aono H."/>
            <person name="Arakawa T."/>
            <person name="Bono H."/>
            <person name="Carninci P."/>
            <person name="Fukuda S."/>
            <person name="Fukunishi Y."/>
            <person name="Furuno M."/>
            <person name="Hanagaki T."/>
            <person name="Hara A."/>
            <person name="Hayatsu N."/>
            <person name="Hiramoto K."/>
            <person name="Hiraoka T."/>
            <person name="Hori F."/>
            <person name="Imotani K."/>
            <person name="Ishii Y."/>
            <person name="Itoh M."/>
            <person name="Izawa M."/>
            <person name="Kasukawa T."/>
            <person name="Kato H."/>
            <person name="Kawai J."/>
            <person name="Kojima Y."/>
            <person name="Konno H."/>
            <person name="Kouda M."/>
            <person name="Koya S."/>
            <person name="Kurihara C."/>
            <person name="Matsuyama T."/>
            <person name="Miyazaki A."/>
            <person name="Nishi K."/>
            <person name="Nomura K."/>
            <person name="Numazaki R."/>
            <person name="Ohno M."/>
            <person name="Okazaki Y."/>
            <person name="Okido T."/>
            <person name="Owa C."/>
            <person name="Saito H."/>
            <person name="Saito R."/>
            <person name="Sakai C."/>
            <person name="Sakai K."/>
            <person name="Sano H."/>
            <person name="Sasaki D."/>
            <person name="Shibata K."/>
            <person name="Shibata Y."/>
            <person name="Shinagawa A."/>
            <person name="Shiraki T."/>
            <person name="Sogabe Y."/>
            <person name="Suzuki H."/>
            <person name="Tagami M."/>
            <person name="Tagawa A."/>
            <person name="Takahashi F."/>
            <person name="Tanaka T."/>
            <person name="Tejima Y."/>
            <person name="Toya T."/>
            <person name="Yamamura T."/>
            <person name="Yasunishi A."/>
            <person name="Yoshida K."/>
            <person name="Yoshino M."/>
            <person name="Muramatsu M."/>
            <person name="Hayashizaki Y."/>
        </authorList>
    </citation>
    <scope>NUCLEOTIDE SEQUENCE</scope>
    <source>
        <strain evidence="1">C57BL/6J</strain>
        <tissue evidence="1">Small intestine</tissue>
    </source>
</reference>
<reference evidence="1" key="8">
    <citation type="journal article" date="2005" name="Science">
        <title>Antisense Transcription in the Mammalian Transcriptome.</title>
        <authorList>
            <consortium name="RIKEN Genome Exploration Research Group and Genome Science Group (Genome Network Project Core Group) and the FANTOM Consortium"/>
        </authorList>
    </citation>
    <scope>NUCLEOTIDE SEQUENCE</scope>
    <source>
        <strain evidence="1">C57BL/6J</strain>
        <tissue evidence="1">Small intestine</tissue>
    </source>
</reference>
<reference evidence="1" key="2">
    <citation type="journal article" date="2000" name="Genome Res.">
        <title>Normalization and subtraction of cap-trapper-selected cDNAs to prepare full-length cDNA libraries for rapid discovery of new genes.</title>
        <authorList>
            <person name="Carninci P."/>
            <person name="Shibata Y."/>
            <person name="Hayatsu N."/>
            <person name="Sugahara Y."/>
            <person name="Shibata K."/>
            <person name="Itoh M."/>
            <person name="Konno H."/>
            <person name="Okazaki Y."/>
            <person name="Muramatsu M."/>
            <person name="Hayashizaki Y."/>
        </authorList>
    </citation>
    <scope>NUCLEOTIDE SEQUENCE</scope>
    <source>
        <strain evidence="1">C57BL/6J</strain>
        <tissue evidence="1">Small intestine</tissue>
    </source>
</reference>
<reference evidence="1" key="1">
    <citation type="journal article" date="1999" name="Methods Enzymol.">
        <title>High-efficiency full-length cDNA cloning.</title>
        <authorList>
            <person name="Carninci P."/>
            <person name="Hayashizaki Y."/>
        </authorList>
    </citation>
    <scope>NUCLEOTIDE SEQUENCE</scope>
    <source>
        <strain evidence="1">C57BL/6J</strain>
        <tissue evidence="1">Small intestine</tissue>
    </source>
</reference>
<protein>
    <submittedName>
        <fullName evidence="1">Uncharacterized protein</fullName>
    </submittedName>
</protein>